<evidence type="ECO:0000256" key="3">
    <source>
        <dbReference type="ARBA" id="ARBA00022695"/>
    </source>
</evidence>
<evidence type="ECO:0000313" key="8">
    <source>
        <dbReference type="Proteomes" id="UP001189429"/>
    </source>
</evidence>
<dbReference type="PANTHER" id="PTHR21328">
    <property type="entry name" value="POLY ADP-RIBOSE POLYMERASE FAMILY, MEMBER PARP"/>
    <property type="match status" value="1"/>
</dbReference>
<dbReference type="EMBL" id="CAUYUJ010002624">
    <property type="protein sequence ID" value="CAK0801599.1"/>
    <property type="molecule type" value="Genomic_DNA"/>
</dbReference>
<dbReference type="Pfam" id="PF00644">
    <property type="entry name" value="PARP"/>
    <property type="match status" value="1"/>
</dbReference>
<feature type="compositionally biased region" description="Gly residues" evidence="5">
    <location>
        <begin position="109"/>
        <end position="119"/>
    </location>
</feature>
<comment type="caution">
    <text evidence="7">The sequence shown here is derived from an EMBL/GenBank/DDBJ whole genome shotgun (WGS) entry which is preliminary data.</text>
</comment>
<dbReference type="InterPro" id="IPR012317">
    <property type="entry name" value="Poly(ADP-ribose)pol_cat_dom"/>
</dbReference>
<feature type="domain" description="PARP catalytic" evidence="6">
    <location>
        <begin position="539"/>
        <end position="593"/>
    </location>
</feature>
<dbReference type="Proteomes" id="UP001189429">
    <property type="component" value="Unassembled WGS sequence"/>
</dbReference>
<dbReference type="SUPFAM" id="SSF56399">
    <property type="entry name" value="ADP-ribosylation"/>
    <property type="match status" value="1"/>
</dbReference>
<keyword evidence="2" id="KW-0808">Transferase</keyword>
<proteinExistence type="predicted"/>
<organism evidence="7 8">
    <name type="scientific">Prorocentrum cordatum</name>
    <dbReference type="NCBI Taxonomy" id="2364126"/>
    <lineage>
        <taxon>Eukaryota</taxon>
        <taxon>Sar</taxon>
        <taxon>Alveolata</taxon>
        <taxon>Dinophyceae</taxon>
        <taxon>Prorocentrales</taxon>
        <taxon>Prorocentraceae</taxon>
        <taxon>Prorocentrum</taxon>
    </lineage>
</organism>
<evidence type="ECO:0000256" key="2">
    <source>
        <dbReference type="ARBA" id="ARBA00022679"/>
    </source>
</evidence>
<gene>
    <name evidence="7" type="ORF">PCOR1329_LOCUS9426</name>
</gene>
<dbReference type="Gene3D" id="3.90.228.10">
    <property type="match status" value="1"/>
</dbReference>
<evidence type="ECO:0000313" key="7">
    <source>
        <dbReference type="EMBL" id="CAK0801599.1"/>
    </source>
</evidence>
<evidence type="ECO:0000256" key="5">
    <source>
        <dbReference type="SAM" id="MobiDB-lite"/>
    </source>
</evidence>
<keyword evidence="4" id="KW-0520">NAD</keyword>
<keyword evidence="8" id="KW-1185">Reference proteome</keyword>
<dbReference type="InterPro" id="IPR051838">
    <property type="entry name" value="ARTD_PARP"/>
</dbReference>
<keyword evidence="3" id="KW-0548">Nucleotidyltransferase</keyword>
<name>A0ABN9QAK6_9DINO</name>
<evidence type="ECO:0000256" key="1">
    <source>
        <dbReference type="ARBA" id="ARBA00022676"/>
    </source>
</evidence>
<sequence>MAAGRLGALYAEWRERRAAQGGAAWEPELVSADDGPPPSLALRLPGFWARLHAEGLQDDGSASMFVEGPDDASDQVEEWLTDVNTNLADRVAPLAAALSLMVSTFPPRAGGGGHSGGGDASVDDSEEDPELDAEEEEADDDLEAARLGVDFPSWCRDWGLPVVGLEALRARFHAPCRPEGEQPSAEAPLLAQAAAARAPLAARGVRLRCEPELGLVQLSAGPVAGLGLGEALAVQVGLDAELPVVLSLVLSDSALGSGAAGGAGGPVAVACFTQPPRQGSSFALGDLLPRYVEAFCRQRSPPPRQEAPAWLEGDGQAAGPNFFLDLWCGLSSFARRLPGYCPVCLAPHSEDSTAEWCRPCAKELCTFRFEELFSSVRGELVRSRAVVELHIALASAAAMATGDSFEPFPPCFLRHREVRARSGAFEDDGQTGSTQNKDMLSLRSALSRVPAVERLALQGSEEGVRALLRGAGTAEDGDTTYKLLQFVLGSCRLVLEKLESEEHRLPLPRDASAVMQFAVLHGPPGPEAVLRARKAAHGSGFAFHGSPLPSWYSIVRNGLRNLSGTEFQNNGAAYGPGVYLADQLDVSEFYCNGFSGHGYFPCSFGEKVQVVGVFEYVKDPSCWRQNRWQRGGITVVSDPSALMLRYILVRTRTDEPTPVDI</sequence>
<accession>A0ABN9QAK6</accession>
<reference evidence="7" key="1">
    <citation type="submission" date="2023-10" db="EMBL/GenBank/DDBJ databases">
        <authorList>
            <person name="Chen Y."/>
            <person name="Shah S."/>
            <person name="Dougan E. K."/>
            <person name="Thang M."/>
            <person name="Chan C."/>
        </authorList>
    </citation>
    <scope>NUCLEOTIDE SEQUENCE [LARGE SCALE GENOMIC DNA]</scope>
</reference>
<feature type="compositionally biased region" description="Acidic residues" evidence="5">
    <location>
        <begin position="121"/>
        <end position="141"/>
    </location>
</feature>
<evidence type="ECO:0000256" key="4">
    <source>
        <dbReference type="ARBA" id="ARBA00023027"/>
    </source>
</evidence>
<keyword evidence="1" id="KW-0328">Glycosyltransferase</keyword>
<evidence type="ECO:0000259" key="6">
    <source>
        <dbReference type="Pfam" id="PF00644"/>
    </source>
</evidence>
<protein>
    <recommendedName>
        <fullName evidence="6">PARP catalytic domain-containing protein</fullName>
    </recommendedName>
</protein>
<feature type="region of interest" description="Disordered" evidence="5">
    <location>
        <begin position="108"/>
        <end position="141"/>
    </location>
</feature>